<dbReference type="GO" id="GO:0022857">
    <property type="term" value="F:transmembrane transporter activity"/>
    <property type="evidence" value="ECO:0007669"/>
    <property type="project" value="InterPro"/>
</dbReference>
<dbReference type="SUPFAM" id="SSF103473">
    <property type="entry name" value="MFS general substrate transporter"/>
    <property type="match status" value="1"/>
</dbReference>
<proteinExistence type="predicted"/>
<dbReference type="PANTHER" id="PTHR43124">
    <property type="entry name" value="PURINE EFFLUX PUMP PBUE"/>
    <property type="match status" value="1"/>
</dbReference>
<dbReference type="PROSITE" id="PS50850">
    <property type="entry name" value="MFS"/>
    <property type="match status" value="1"/>
</dbReference>
<feature type="transmembrane region" description="Helical" evidence="6">
    <location>
        <begin position="382"/>
        <end position="401"/>
    </location>
</feature>
<evidence type="ECO:0000256" key="5">
    <source>
        <dbReference type="ARBA" id="ARBA00023136"/>
    </source>
</evidence>
<dbReference type="InterPro" id="IPR020846">
    <property type="entry name" value="MFS_dom"/>
</dbReference>
<name>A0A512BTL2_9HYPH</name>
<dbReference type="GO" id="GO:0005886">
    <property type="term" value="C:plasma membrane"/>
    <property type="evidence" value="ECO:0007669"/>
    <property type="project" value="UniProtKB-SubCell"/>
</dbReference>
<dbReference type="EMBL" id="BJYU01000039">
    <property type="protein sequence ID" value="GEO15272.1"/>
    <property type="molecule type" value="Genomic_DNA"/>
</dbReference>
<feature type="transmembrane region" description="Helical" evidence="6">
    <location>
        <begin position="25"/>
        <end position="48"/>
    </location>
</feature>
<comment type="caution">
    <text evidence="8">The sequence shown here is derived from an EMBL/GenBank/DDBJ whole genome shotgun (WGS) entry which is preliminary data.</text>
</comment>
<feature type="transmembrane region" description="Helical" evidence="6">
    <location>
        <begin position="129"/>
        <end position="146"/>
    </location>
</feature>
<feature type="transmembrane region" description="Helical" evidence="6">
    <location>
        <begin position="355"/>
        <end position="376"/>
    </location>
</feature>
<dbReference type="Proteomes" id="UP000321085">
    <property type="component" value="Unassembled WGS sequence"/>
</dbReference>
<keyword evidence="2" id="KW-1003">Cell membrane</keyword>
<keyword evidence="4 6" id="KW-1133">Transmembrane helix</keyword>
<dbReference type="PANTHER" id="PTHR43124:SF3">
    <property type="entry name" value="CHLORAMPHENICOL EFFLUX PUMP RV0191"/>
    <property type="match status" value="1"/>
</dbReference>
<dbReference type="Gene3D" id="1.20.1250.20">
    <property type="entry name" value="MFS general substrate transporter like domains"/>
    <property type="match status" value="2"/>
</dbReference>
<evidence type="ECO:0000256" key="1">
    <source>
        <dbReference type="ARBA" id="ARBA00004651"/>
    </source>
</evidence>
<feature type="transmembrane region" description="Helical" evidence="6">
    <location>
        <begin position="68"/>
        <end position="89"/>
    </location>
</feature>
<dbReference type="Pfam" id="PF07690">
    <property type="entry name" value="MFS_1"/>
    <property type="match status" value="1"/>
</dbReference>
<accession>A0A512BTL2</accession>
<evidence type="ECO:0000256" key="3">
    <source>
        <dbReference type="ARBA" id="ARBA00022692"/>
    </source>
</evidence>
<feature type="transmembrane region" description="Helical" evidence="6">
    <location>
        <begin position="227"/>
        <end position="249"/>
    </location>
</feature>
<dbReference type="InterPro" id="IPR050189">
    <property type="entry name" value="MFS_Efflux_Transporters"/>
</dbReference>
<feature type="transmembrane region" description="Helical" evidence="6">
    <location>
        <begin position="315"/>
        <end position="334"/>
    </location>
</feature>
<organism evidence="8 9">
    <name type="scientific">Microvirga aerophila</name>
    <dbReference type="NCBI Taxonomy" id="670291"/>
    <lineage>
        <taxon>Bacteria</taxon>
        <taxon>Pseudomonadati</taxon>
        <taxon>Pseudomonadota</taxon>
        <taxon>Alphaproteobacteria</taxon>
        <taxon>Hyphomicrobiales</taxon>
        <taxon>Methylobacteriaceae</taxon>
        <taxon>Microvirga</taxon>
    </lineage>
</organism>
<gene>
    <name evidence="8" type="ORF">MAE02_29680</name>
</gene>
<feature type="transmembrane region" description="Helical" evidence="6">
    <location>
        <begin position="182"/>
        <end position="204"/>
    </location>
</feature>
<evidence type="ECO:0000256" key="2">
    <source>
        <dbReference type="ARBA" id="ARBA00022475"/>
    </source>
</evidence>
<keyword evidence="3 6" id="KW-0812">Transmembrane</keyword>
<feature type="transmembrane region" description="Helical" evidence="6">
    <location>
        <begin position="158"/>
        <end position="176"/>
    </location>
</feature>
<comment type="subcellular location">
    <subcellularLocation>
        <location evidence="1">Cell membrane</location>
        <topology evidence="1">Multi-pass membrane protein</topology>
    </subcellularLocation>
</comment>
<keyword evidence="5 6" id="KW-0472">Membrane</keyword>
<feature type="transmembrane region" description="Helical" evidence="6">
    <location>
        <begin position="288"/>
        <end position="309"/>
    </location>
</feature>
<evidence type="ECO:0000259" key="7">
    <source>
        <dbReference type="PROSITE" id="PS50850"/>
    </source>
</evidence>
<evidence type="ECO:0000313" key="9">
    <source>
        <dbReference type="Proteomes" id="UP000321085"/>
    </source>
</evidence>
<evidence type="ECO:0000313" key="8">
    <source>
        <dbReference type="EMBL" id="GEO15272.1"/>
    </source>
</evidence>
<dbReference type="InterPro" id="IPR011701">
    <property type="entry name" value="MFS"/>
</dbReference>
<protein>
    <submittedName>
        <fullName evidence="8">MFS transporter</fullName>
    </submittedName>
</protein>
<feature type="domain" description="Major facilitator superfamily (MFS) profile" evidence="7">
    <location>
        <begin position="30"/>
        <end position="404"/>
    </location>
</feature>
<dbReference type="AlphaFoldDB" id="A0A512BTL2"/>
<feature type="transmembrane region" description="Helical" evidence="6">
    <location>
        <begin position="96"/>
        <end position="117"/>
    </location>
</feature>
<sequence length="414" mass="42380">MSDMTMAEVDGAVRVGKTAVPRSRLAVALIELALAVGSFGIGTGEFAIMGLLPNLAQEFGVTTPEAGYAISAYALGVVVGAPIIAVLAAKLARQTLLLILMAVFAVGNVVSAIAPSFESFVLVRFLTGLPHGAYFGVAALVAASLVPPNKRTQAVARVMLGLTVATLIGTPVATWFGQAMSWRIAFAAVGVMGALTVALIWLFLPKDRVQEGATPLRELGAFKRKQVWFTLGIGAVGFGGLFSVFSYIASTATQVAHIPESIVPVMMALFGSGMIVGNLVGAWFADKALIATIAGTLVGSIVVMSVLSLTAENPYMLSACVFLVGCSVAIGPALQTRLMDVAADAQTLAAALNHSAFNIANALGAWLGGLAIASGYGFASTGWVGALLAVGGLVVLGLSVASDQRRLRLAVSNG</sequence>
<feature type="transmembrane region" description="Helical" evidence="6">
    <location>
        <begin position="261"/>
        <end position="281"/>
    </location>
</feature>
<keyword evidence="9" id="KW-1185">Reference proteome</keyword>
<evidence type="ECO:0000256" key="4">
    <source>
        <dbReference type="ARBA" id="ARBA00022989"/>
    </source>
</evidence>
<evidence type="ECO:0000256" key="6">
    <source>
        <dbReference type="SAM" id="Phobius"/>
    </source>
</evidence>
<dbReference type="CDD" id="cd17324">
    <property type="entry name" value="MFS_NepI_like"/>
    <property type="match status" value="1"/>
</dbReference>
<reference evidence="8 9" key="1">
    <citation type="submission" date="2019-07" db="EMBL/GenBank/DDBJ databases">
        <title>Whole genome shotgun sequence of Microvirga aerophila NBRC 106136.</title>
        <authorList>
            <person name="Hosoyama A."/>
            <person name="Uohara A."/>
            <person name="Ohji S."/>
            <person name="Ichikawa N."/>
        </authorList>
    </citation>
    <scope>NUCLEOTIDE SEQUENCE [LARGE SCALE GENOMIC DNA]</scope>
    <source>
        <strain evidence="8 9">NBRC 106136</strain>
    </source>
</reference>
<dbReference type="InterPro" id="IPR036259">
    <property type="entry name" value="MFS_trans_sf"/>
</dbReference>